<keyword evidence="2" id="KW-1133">Transmembrane helix</keyword>
<keyword evidence="2" id="KW-0472">Membrane</keyword>
<accession>A0A0J8A4U0</accession>
<dbReference type="PATRIC" id="fig|1114963.3.peg.5123"/>
<dbReference type="AlphaFoldDB" id="A0A0J8A4U0"/>
<feature type="region of interest" description="Disordered" evidence="1">
    <location>
        <begin position="1"/>
        <end position="26"/>
    </location>
</feature>
<keyword evidence="5" id="KW-1185">Reference proteome</keyword>
<proteinExistence type="predicted"/>
<evidence type="ECO:0000256" key="2">
    <source>
        <dbReference type="SAM" id="Phobius"/>
    </source>
</evidence>
<evidence type="ECO:0000256" key="1">
    <source>
        <dbReference type="SAM" id="MobiDB-lite"/>
    </source>
</evidence>
<reference evidence="4 5" key="2">
    <citation type="journal article" date="2015" name="G3 (Bethesda)">
        <title>Insights into Ongoing Evolution of the Hexachlorocyclohexane Catabolic Pathway from Comparative Genomics of Ten Sphingomonadaceae Strains.</title>
        <authorList>
            <person name="Pearce S.L."/>
            <person name="Oakeshott J.G."/>
            <person name="Pandey G."/>
        </authorList>
    </citation>
    <scope>NUCLEOTIDE SEQUENCE [LARGE SCALE GENOMIC DNA]</scope>
    <source>
        <strain evidence="4 5">LL02</strain>
    </source>
</reference>
<feature type="transmembrane region" description="Helical" evidence="2">
    <location>
        <begin position="95"/>
        <end position="116"/>
    </location>
</feature>
<sequence length="151" mass="16530">MAPPMPDPFDPAEFDAPPPSDPGADYRTLLDAMRKAGAEGVAQQVAALAQKIEQDARQRAEWTAQAGAGVSALHRAAGELQRVSAGVWWDRLKEWITAALIGLGLIFAAALAYRWAQEPKIERQLYGCTAKWDAKAQTCKGKWVPLYEQQP</sequence>
<evidence type="ECO:0000313" key="3">
    <source>
        <dbReference type="EMBL" id="KMS50416.1"/>
    </source>
</evidence>
<name>A0A0J8A4U0_9SPHN</name>
<gene>
    <name evidence="3" type="ORF">V474_12365</name>
    <name evidence="4" type="ORF">V474_12435</name>
</gene>
<dbReference type="EMBL" id="JACU01000020">
    <property type="protein sequence ID" value="KMS50430.1"/>
    <property type="molecule type" value="Genomic_DNA"/>
</dbReference>
<evidence type="ECO:0000313" key="4">
    <source>
        <dbReference type="EMBL" id="KMS50430.1"/>
    </source>
</evidence>
<keyword evidence="2" id="KW-0812">Transmembrane</keyword>
<dbReference type="Proteomes" id="UP000052268">
    <property type="component" value="Unassembled WGS sequence"/>
</dbReference>
<comment type="caution">
    <text evidence="4">The sequence shown here is derived from an EMBL/GenBank/DDBJ whole genome shotgun (WGS) entry which is preliminary data.</text>
</comment>
<evidence type="ECO:0000313" key="5">
    <source>
        <dbReference type="Proteomes" id="UP000052268"/>
    </source>
</evidence>
<dbReference type="EMBL" id="JACU01000020">
    <property type="protein sequence ID" value="KMS50416.1"/>
    <property type="molecule type" value="Genomic_DNA"/>
</dbReference>
<protein>
    <submittedName>
        <fullName evidence="4">Uncharacterized protein</fullName>
    </submittedName>
</protein>
<organism evidence="4 5">
    <name type="scientific">Novosphingobium barchaimii LL02</name>
    <dbReference type="NCBI Taxonomy" id="1114963"/>
    <lineage>
        <taxon>Bacteria</taxon>
        <taxon>Pseudomonadati</taxon>
        <taxon>Pseudomonadota</taxon>
        <taxon>Alphaproteobacteria</taxon>
        <taxon>Sphingomonadales</taxon>
        <taxon>Sphingomonadaceae</taxon>
        <taxon>Novosphingobium</taxon>
    </lineage>
</organism>
<reference evidence="4" key="1">
    <citation type="submission" date="2014-01" db="EMBL/GenBank/DDBJ databases">
        <authorList>
            <person name="Pearce S."/>
            <person name="Pandey G."/>
            <person name="Oakeshott J."/>
        </authorList>
    </citation>
    <scope>NUCLEOTIDE SEQUENCE</scope>
    <source>
        <strain evidence="4">LL02</strain>
    </source>
</reference>